<evidence type="ECO:0000256" key="3">
    <source>
        <dbReference type="ARBA" id="ARBA00037770"/>
    </source>
</evidence>
<evidence type="ECO:0000256" key="4">
    <source>
        <dbReference type="ARBA" id="ARBA00039902"/>
    </source>
</evidence>
<name>A0A3R7NNT5_TRYRA</name>
<evidence type="ECO:0000256" key="1">
    <source>
        <dbReference type="ARBA" id="ARBA00022741"/>
    </source>
</evidence>
<reference evidence="7 8" key="1">
    <citation type="journal article" date="2018" name="BMC Genomics">
        <title>Genomic comparison of Trypanosoma conorhini and Trypanosoma rangeli to Trypanosoma cruzi strains of high and low virulence.</title>
        <authorList>
            <person name="Bradwell K.R."/>
            <person name="Koparde V.N."/>
            <person name="Matveyev A.V."/>
            <person name="Serrano M.G."/>
            <person name="Alves J.M."/>
            <person name="Parikh H."/>
            <person name="Huang B."/>
            <person name="Lee V."/>
            <person name="Espinosa-Alvarez O."/>
            <person name="Ortiz P.A."/>
            <person name="Costa-Martins A.G."/>
            <person name="Teixeira M.M."/>
            <person name="Buck G.A."/>
        </authorList>
    </citation>
    <scope>NUCLEOTIDE SEQUENCE [LARGE SCALE GENOMIC DNA]</scope>
    <source>
        <strain evidence="7 8">AM80</strain>
    </source>
</reference>
<dbReference type="RefSeq" id="XP_029238638.1">
    <property type="nucleotide sequence ID" value="XM_029381483.1"/>
</dbReference>
<keyword evidence="2" id="KW-0342">GTP-binding</keyword>
<dbReference type="CDD" id="cd00882">
    <property type="entry name" value="Ras_like_GTPase"/>
    <property type="match status" value="1"/>
</dbReference>
<dbReference type="PANTHER" id="PTHR45709">
    <property type="entry name" value="LARGE SUBUNIT GTPASE 1 HOMOLOG-RELATED"/>
    <property type="match status" value="1"/>
</dbReference>
<feature type="domain" description="G" evidence="6">
    <location>
        <begin position="466"/>
        <end position="542"/>
    </location>
</feature>
<proteinExistence type="predicted"/>
<dbReference type="Gene3D" id="3.40.50.300">
    <property type="entry name" value="P-loop containing nucleotide triphosphate hydrolases"/>
    <property type="match status" value="2"/>
</dbReference>
<evidence type="ECO:0000256" key="5">
    <source>
        <dbReference type="SAM" id="MobiDB-lite"/>
    </source>
</evidence>
<keyword evidence="1" id="KW-0547">Nucleotide-binding</keyword>
<dbReference type="AlphaFoldDB" id="A0A3R7NNT5"/>
<feature type="region of interest" description="Disordered" evidence="5">
    <location>
        <begin position="358"/>
        <end position="399"/>
    </location>
</feature>
<feature type="compositionally biased region" description="Basic residues" evidence="5">
    <location>
        <begin position="7"/>
        <end position="21"/>
    </location>
</feature>
<feature type="region of interest" description="Disordered" evidence="5">
    <location>
        <begin position="1"/>
        <end position="56"/>
    </location>
</feature>
<comment type="caution">
    <text evidence="7">The sequence shown here is derived from an EMBL/GenBank/DDBJ whole genome shotgun (WGS) entry which is preliminary data.</text>
</comment>
<accession>A0A3R7NNT5</accession>
<dbReference type="GO" id="GO:0005525">
    <property type="term" value="F:GTP binding"/>
    <property type="evidence" value="ECO:0007669"/>
    <property type="project" value="UniProtKB-KW"/>
</dbReference>
<dbReference type="Proteomes" id="UP000283634">
    <property type="component" value="Unassembled WGS sequence"/>
</dbReference>
<dbReference type="InterPro" id="IPR027417">
    <property type="entry name" value="P-loop_NTPase"/>
</dbReference>
<organism evidence="7 8">
    <name type="scientific">Trypanosoma rangeli</name>
    <dbReference type="NCBI Taxonomy" id="5698"/>
    <lineage>
        <taxon>Eukaryota</taxon>
        <taxon>Discoba</taxon>
        <taxon>Euglenozoa</taxon>
        <taxon>Kinetoplastea</taxon>
        <taxon>Metakinetoplastina</taxon>
        <taxon>Trypanosomatida</taxon>
        <taxon>Trypanosomatidae</taxon>
        <taxon>Trypanosoma</taxon>
        <taxon>Herpetosoma</taxon>
    </lineage>
</organism>
<dbReference type="VEuPathDB" id="TriTrypDB:TRSC58_01609"/>
<feature type="region of interest" description="Disordered" evidence="5">
    <location>
        <begin position="152"/>
        <end position="174"/>
    </location>
</feature>
<dbReference type="PANTHER" id="PTHR45709:SF3">
    <property type="entry name" value="GUANINE NUCLEOTIDE-BINDING PROTEIN-LIKE 1"/>
    <property type="match status" value="1"/>
</dbReference>
<comment type="function">
    <text evidence="3">Possible regulatory or functional link with the histocompatibility cluster.</text>
</comment>
<sequence>MPAFSGKQKKKQLQEHRQRKKQNAEENEDRQQRHITGGHHNHSYDDERSGNRNEGDKQVTAECKYGADRKGIRSVFLKETAEDVAARKKRSYEPLVQRRFMDDNGIPFGSWFNMPGHTGAALMPFSVEIPTRGWAPADAVMAAAAAAEAALETTNNIDEDDNDSDELRRTSGEDVPDNVAFEAGEVARFQAYLQAVDNYPLPPPLQTLQLSSHERNLEVWRQLWRTVEQSDVVVIVCDVRYPILHLPLSLLRYILRQCKKPALVLLNKADLVPRPILDSWMDFLPRYFHATGVVSANAAEAAATGVVCEIPLLPFTSLPAAETAFGAGEAGNAGKRRKKQKRRTKLYEQLRTGKLQVVGTAVKRNDDGDDDDDAEEGGDSSEEEGADNDSTPGGATGEEKYAYADTDNFKGMHKAERELQHDKRDHKELQIVSDMISALLQRCRMLGGAKPSAVCGTGDEEAMLHIGVVGHPNVGKSSLLNCVRGTKVVSVSATPGHTKHLQTIPIPSERVVLIDSPGLAFPVFGVPRALQAVVGTHQIAQTRDPQSGVAFLASHLQLERLYGLRKVDGADDTEEWSPYELCESYAKKKGYFVKHGKGALDVHRGAIEILQEAYDGRLVLFFAPPDTAWLESRQFREEIRPFLLLDVQLPATVGE</sequence>
<dbReference type="OMA" id="EVWQQLW"/>
<evidence type="ECO:0000313" key="7">
    <source>
        <dbReference type="EMBL" id="RNF05361.1"/>
    </source>
</evidence>
<evidence type="ECO:0000313" key="8">
    <source>
        <dbReference type="Proteomes" id="UP000283634"/>
    </source>
</evidence>
<protein>
    <recommendedName>
        <fullName evidence="4">Guanine nucleotide-binding protein-like 1</fullName>
    </recommendedName>
</protein>
<dbReference type="Pfam" id="PF01926">
    <property type="entry name" value="MMR_HSR1"/>
    <property type="match status" value="1"/>
</dbReference>
<evidence type="ECO:0000256" key="2">
    <source>
        <dbReference type="ARBA" id="ARBA00023134"/>
    </source>
</evidence>
<evidence type="ECO:0000259" key="6">
    <source>
        <dbReference type="Pfam" id="PF01926"/>
    </source>
</evidence>
<feature type="compositionally biased region" description="Acidic residues" evidence="5">
    <location>
        <begin position="367"/>
        <end position="387"/>
    </location>
</feature>
<feature type="compositionally biased region" description="Basic and acidic residues" evidence="5">
    <location>
        <begin position="42"/>
        <end position="56"/>
    </location>
</feature>
<dbReference type="GO" id="GO:0003924">
    <property type="term" value="F:GTPase activity"/>
    <property type="evidence" value="ECO:0007669"/>
    <property type="project" value="InterPro"/>
</dbReference>
<dbReference type="InterPro" id="IPR006073">
    <property type="entry name" value="GTP-bd"/>
</dbReference>
<dbReference type="EMBL" id="MKGL01000136">
    <property type="protein sequence ID" value="RNF05361.1"/>
    <property type="molecule type" value="Genomic_DNA"/>
</dbReference>
<dbReference type="SUPFAM" id="SSF52540">
    <property type="entry name" value="P-loop containing nucleoside triphosphate hydrolases"/>
    <property type="match status" value="1"/>
</dbReference>
<gene>
    <name evidence="7" type="ORF">TraAM80_04560</name>
</gene>
<dbReference type="OrthoDB" id="61815at2759"/>
<dbReference type="InterPro" id="IPR043358">
    <property type="entry name" value="GNL1-like"/>
</dbReference>
<keyword evidence="8" id="KW-1185">Reference proteome</keyword>
<dbReference type="GeneID" id="40328493"/>